<dbReference type="PANTHER" id="PTHR45526:SF1">
    <property type="entry name" value="TRANSCRIPTIONAL REGULATORY PROTEIN DCUR-RELATED"/>
    <property type="match status" value="1"/>
</dbReference>
<proteinExistence type="predicted"/>
<organism evidence="3 4">
    <name type="scientific">Tenacibaculum soleae</name>
    <dbReference type="NCBI Taxonomy" id="447689"/>
    <lineage>
        <taxon>Bacteria</taxon>
        <taxon>Pseudomonadati</taxon>
        <taxon>Bacteroidota</taxon>
        <taxon>Flavobacteriia</taxon>
        <taxon>Flavobacteriales</taxon>
        <taxon>Flavobacteriaceae</taxon>
        <taxon>Tenacibaculum</taxon>
    </lineage>
</organism>
<dbReference type="SUPFAM" id="SSF52172">
    <property type="entry name" value="CheY-like"/>
    <property type="match status" value="1"/>
</dbReference>
<dbReference type="AlphaFoldDB" id="A0A1B9XZ58"/>
<dbReference type="Pfam" id="PF00072">
    <property type="entry name" value="Response_reg"/>
    <property type="match status" value="1"/>
</dbReference>
<evidence type="ECO:0000256" key="1">
    <source>
        <dbReference type="PROSITE-ProRule" id="PRU00169"/>
    </source>
</evidence>
<reference evidence="3 4" key="1">
    <citation type="submission" date="2016-06" db="EMBL/GenBank/DDBJ databases">
        <title>Draft Genome Sequence of Tenacibaculum soleae UCD-KL19.</title>
        <authorList>
            <person name="Eisen J.A."/>
            <person name="Coil D.A."/>
            <person name="Lujan K.M."/>
        </authorList>
    </citation>
    <scope>NUCLEOTIDE SEQUENCE [LARGE SCALE GENOMIC DNA]</scope>
    <source>
        <strain evidence="3 4">UCD-KL19</strain>
    </source>
</reference>
<comment type="caution">
    <text evidence="3">The sequence shown here is derived from an EMBL/GenBank/DDBJ whole genome shotgun (WGS) entry which is preliminary data.</text>
</comment>
<dbReference type="PROSITE" id="PS50110">
    <property type="entry name" value="RESPONSE_REGULATORY"/>
    <property type="match status" value="1"/>
</dbReference>
<keyword evidence="1" id="KW-0597">Phosphoprotein</keyword>
<evidence type="ECO:0000313" key="3">
    <source>
        <dbReference type="EMBL" id="OCK42850.1"/>
    </source>
</evidence>
<dbReference type="EMBL" id="MAKX01000002">
    <property type="protein sequence ID" value="OCK42850.1"/>
    <property type="molecule type" value="Genomic_DNA"/>
</dbReference>
<evidence type="ECO:0000259" key="2">
    <source>
        <dbReference type="PROSITE" id="PS50110"/>
    </source>
</evidence>
<dbReference type="Gene3D" id="2.40.50.40">
    <property type="match status" value="1"/>
</dbReference>
<dbReference type="Gene3D" id="3.40.50.2300">
    <property type="match status" value="1"/>
</dbReference>
<dbReference type="Pfam" id="PF04397">
    <property type="entry name" value="LytTR"/>
    <property type="match status" value="1"/>
</dbReference>
<dbReference type="GO" id="GO:0000156">
    <property type="term" value="F:phosphorelay response regulator activity"/>
    <property type="evidence" value="ECO:0007669"/>
    <property type="project" value="TreeGrafter"/>
</dbReference>
<feature type="modified residue" description="4-aspartylphosphate" evidence="1">
    <location>
        <position position="53"/>
    </location>
</feature>
<sequence>MNCIIIDDEETSRSILKRLISKVKKLRFIDEFSNAKEAFDYLVVNKIDLVFLDVHMPEITGFDSLHLLTAKPKVIITTSDKELAIKSFNYSCIVDYLQKPFNYATFLRAIDKVNESLIEKDSISVEYFPQNNDLLIKVNRRNIYIKIDTISLIKTKGEEIKIFTDTLNYSIKYTLDEIIKKLPNDFFMKINQNYAININKQINIEKNNVLIGSEIIPVNDANKFKLIKKIKP</sequence>
<dbReference type="STRING" id="447689.BA195_08050"/>
<keyword evidence="4" id="KW-1185">Reference proteome</keyword>
<dbReference type="PANTHER" id="PTHR45526">
    <property type="entry name" value="TRANSCRIPTIONAL REGULATORY PROTEIN DPIA"/>
    <property type="match status" value="1"/>
</dbReference>
<dbReference type="InterPro" id="IPR001789">
    <property type="entry name" value="Sig_transdc_resp-reg_receiver"/>
</dbReference>
<dbReference type="RefSeq" id="WP_068704293.1">
    <property type="nucleotide sequence ID" value="NZ_JAUOSW010000002.1"/>
</dbReference>
<dbReference type="OrthoDB" id="2168082at2"/>
<name>A0A1B9XZ58_9FLAO</name>
<dbReference type="GO" id="GO:0003677">
    <property type="term" value="F:DNA binding"/>
    <property type="evidence" value="ECO:0007669"/>
    <property type="project" value="InterPro"/>
</dbReference>
<feature type="domain" description="Response regulatory" evidence="2">
    <location>
        <begin position="2"/>
        <end position="114"/>
    </location>
</feature>
<dbReference type="Proteomes" id="UP000093186">
    <property type="component" value="Unassembled WGS sequence"/>
</dbReference>
<dbReference type="InterPro" id="IPR051271">
    <property type="entry name" value="2C-system_Tx_regulators"/>
</dbReference>
<evidence type="ECO:0000313" key="4">
    <source>
        <dbReference type="Proteomes" id="UP000093186"/>
    </source>
</evidence>
<accession>A0A1B9XZ58</accession>
<dbReference type="SMART" id="SM00850">
    <property type="entry name" value="LytTR"/>
    <property type="match status" value="1"/>
</dbReference>
<dbReference type="SMART" id="SM00448">
    <property type="entry name" value="REC"/>
    <property type="match status" value="1"/>
</dbReference>
<dbReference type="InterPro" id="IPR011006">
    <property type="entry name" value="CheY-like_superfamily"/>
</dbReference>
<gene>
    <name evidence="3" type="ORF">BA195_08050</name>
</gene>
<protein>
    <recommendedName>
        <fullName evidence="2">Response regulatory domain-containing protein</fullName>
    </recommendedName>
</protein>
<dbReference type="InterPro" id="IPR007492">
    <property type="entry name" value="LytTR_DNA-bd_dom"/>
</dbReference>